<reference evidence="1 2" key="1">
    <citation type="submission" date="2016-05" db="EMBL/GenBank/DDBJ databases">
        <title>Microbial solvent formation.</title>
        <authorList>
            <person name="Poehlein A."/>
            <person name="Montoya Solano J.D."/>
            <person name="Flitsch S."/>
            <person name="Krabben P."/>
            <person name="Duerre P."/>
            <person name="Daniel R."/>
        </authorList>
    </citation>
    <scope>NUCLEOTIDE SEQUENCE [LARGE SCALE GENOMIC DNA]</scope>
    <source>
        <strain evidence="1 2">L1-8</strain>
    </source>
</reference>
<evidence type="ECO:0000313" key="2">
    <source>
        <dbReference type="Proteomes" id="UP000191154"/>
    </source>
</evidence>
<accession>A0A1S8NK40</accession>
<dbReference type="Proteomes" id="UP000191154">
    <property type="component" value="Unassembled WGS sequence"/>
</dbReference>
<sequence length="32" mass="3840">MNKNLLVFEDDMDYSISCRKIRLISVFEEFLA</sequence>
<dbReference type="AlphaFoldDB" id="A0A1S8NK40"/>
<name>A0A1S8NK40_CLOSA</name>
<proteinExistence type="predicted"/>
<gene>
    <name evidence="1" type="ORF">CLOSAC_08820</name>
</gene>
<evidence type="ECO:0000313" key="1">
    <source>
        <dbReference type="EMBL" id="OOM16611.1"/>
    </source>
</evidence>
<organism evidence="1 2">
    <name type="scientific">Clostridium saccharobutylicum</name>
    <dbReference type="NCBI Taxonomy" id="169679"/>
    <lineage>
        <taxon>Bacteria</taxon>
        <taxon>Bacillati</taxon>
        <taxon>Bacillota</taxon>
        <taxon>Clostridia</taxon>
        <taxon>Eubacteriales</taxon>
        <taxon>Clostridiaceae</taxon>
        <taxon>Clostridium</taxon>
    </lineage>
</organism>
<comment type="caution">
    <text evidence="1">The sequence shown here is derived from an EMBL/GenBank/DDBJ whole genome shotgun (WGS) entry which is preliminary data.</text>
</comment>
<dbReference type="EMBL" id="LZYZ01000001">
    <property type="protein sequence ID" value="OOM16611.1"/>
    <property type="molecule type" value="Genomic_DNA"/>
</dbReference>
<protein>
    <submittedName>
        <fullName evidence="1">Uncharacterized protein</fullName>
    </submittedName>
</protein>